<dbReference type="PANTHER" id="PTHR21256:SF14">
    <property type="entry name" value="HISTIDINOL DEHYDROGENASE"/>
    <property type="match status" value="1"/>
</dbReference>
<feature type="binding site" evidence="9">
    <location>
        <position position="361"/>
    </location>
    <ligand>
        <name>Zn(2+)</name>
        <dbReference type="ChEBI" id="CHEBI:29105"/>
    </ligand>
</feature>
<name>A0A934N8A1_9BACT</name>
<evidence type="ECO:0000256" key="9">
    <source>
        <dbReference type="PIRSR" id="PIRSR000099-4"/>
    </source>
</evidence>
<dbReference type="Gene3D" id="3.40.50.1980">
    <property type="entry name" value="Nitrogenase molybdenum iron protein domain"/>
    <property type="match status" value="2"/>
</dbReference>
<feature type="binding site" evidence="8">
    <location>
        <position position="328"/>
    </location>
    <ligand>
        <name>substrate</name>
    </ligand>
</feature>
<evidence type="ECO:0000256" key="6">
    <source>
        <dbReference type="PIRSR" id="PIRSR000099-1"/>
    </source>
</evidence>
<dbReference type="Proteomes" id="UP000620075">
    <property type="component" value="Unassembled WGS sequence"/>
</dbReference>
<feature type="binding site" evidence="8">
    <location>
        <position position="262"/>
    </location>
    <ligand>
        <name>substrate</name>
    </ligand>
</feature>
<feature type="active site" description="Proton acceptor" evidence="6">
    <location>
        <position position="328"/>
    </location>
</feature>
<dbReference type="InterPro" id="IPR001692">
    <property type="entry name" value="Histidinol_DH_CS"/>
</dbReference>
<feature type="binding site" evidence="7">
    <location>
        <position position="129"/>
    </location>
    <ligand>
        <name>NAD(+)</name>
        <dbReference type="ChEBI" id="CHEBI:57540"/>
    </ligand>
</feature>
<feature type="binding site" evidence="9">
    <location>
        <position position="262"/>
    </location>
    <ligand>
        <name>Zn(2+)</name>
        <dbReference type="ChEBI" id="CHEBI:29105"/>
    </ligand>
</feature>
<reference evidence="12 13" key="1">
    <citation type="submission" date="2020-10" db="EMBL/GenBank/DDBJ databases">
        <title>Ca. Dormibacterota MAGs.</title>
        <authorList>
            <person name="Montgomery K."/>
        </authorList>
    </citation>
    <scope>NUCLEOTIDE SEQUENCE [LARGE SCALE GENOMIC DNA]</scope>
    <source>
        <strain evidence="12">SC8811_S16_3</strain>
    </source>
</reference>
<feature type="binding site" evidence="8">
    <location>
        <position position="237"/>
    </location>
    <ligand>
        <name>substrate</name>
    </ligand>
</feature>
<feature type="binding site" evidence="8">
    <location>
        <position position="361"/>
    </location>
    <ligand>
        <name>substrate</name>
    </ligand>
</feature>
<evidence type="ECO:0000256" key="4">
    <source>
        <dbReference type="ARBA" id="ARBA00023002"/>
    </source>
</evidence>
<dbReference type="RefSeq" id="WP_338182380.1">
    <property type="nucleotide sequence ID" value="NZ_JAEKNQ010000059.1"/>
</dbReference>
<proteinExistence type="inferred from homology"/>
<dbReference type="GO" id="GO:0000105">
    <property type="term" value="P:L-histidine biosynthetic process"/>
    <property type="evidence" value="ECO:0007669"/>
    <property type="project" value="InterPro"/>
</dbReference>
<keyword evidence="3 9" id="KW-0862">Zinc</keyword>
<dbReference type="InterPro" id="IPR012131">
    <property type="entry name" value="Hstdl_DH"/>
</dbReference>
<evidence type="ECO:0000313" key="13">
    <source>
        <dbReference type="Proteomes" id="UP000620075"/>
    </source>
</evidence>
<feature type="binding site" evidence="9">
    <location>
        <position position="420"/>
    </location>
    <ligand>
        <name>Zn(2+)</name>
        <dbReference type="ChEBI" id="CHEBI:29105"/>
    </ligand>
</feature>
<dbReference type="InterPro" id="IPR016161">
    <property type="entry name" value="Ald_DH/histidinol_DH"/>
</dbReference>
<dbReference type="FunFam" id="3.40.50.1980:FF:000001">
    <property type="entry name" value="Histidinol dehydrogenase"/>
    <property type="match status" value="1"/>
</dbReference>
<feature type="binding site" evidence="8">
    <location>
        <position position="415"/>
    </location>
    <ligand>
        <name>substrate</name>
    </ligand>
</feature>
<evidence type="ECO:0000256" key="10">
    <source>
        <dbReference type="RuleBase" id="RU004175"/>
    </source>
</evidence>
<dbReference type="PROSITE" id="PS00611">
    <property type="entry name" value="HISOL_DEHYDROGENASE"/>
    <property type="match status" value="1"/>
</dbReference>
<keyword evidence="2 9" id="KW-0479">Metal-binding</keyword>
<protein>
    <submittedName>
        <fullName evidence="12">Histidinol dehydrogenase</fullName>
        <ecNumber evidence="12">1.1.1.23</ecNumber>
    </submittedName>
</protein>
<feature type="binding site" evidence="9">
    <location>
        <position position="259"/>
    </location>
    <ligand>
        <name>Zn(2+)</name>
        <dbReference type="ChEBI" id="CHEBI:29105"/>
    </ligand>
</feature>
<evidence type="ECO:0000256" key="5">
    <source>
        <dbReference type="PIRNR" id="PIRNR000099"/>
    </source>
</evidence>
<dbReference type="SUPFAM" id="SSF53720">
    <property type="entry name" value="ALDH-like"/>
    <property type="match status" value="1"/>
</dbReference>
<dbReference type="FunFam" id="3.40.50.1980:FF:000026">
    <property type="entry name" value="Histidinol dehydrogenase"/>
    <property type="match status" value="1"/>
</dbReference>
<evidence type="ECO:0000256" key="2">
    <source>
        <dbReference type="ARBA" id="ARBA00022723"/>
    </source>
</evidence>
<dbReference type="GO" id="GO:0005829">
    <property type="term" value="C:cytosol"/>
    <property type="evidence" value="ECO:0007669"/>
    <property type="project" value="TreeGrafter"/>
</dbReference>
<dbReference type="GO" id="GO:0004399">
    <property type="term" value="F:histidinol dehydrogenase activity"/>
    <property type="evidence" value="ECO:0007669"/>
    <property type="project" value="UniProtKB-EC"/>
</dbReference>
<dbReference type="Pfam" id="PF00815">
    <property type="entry name" value="Histidinol_dh"/>
    <property type="match status" value="1"/>
</dbReference>
<dbReference type="PIRSF" id="PIRSF000099">
    <property type="entry name" value="Histidinol_dh"/>
    <property type="match status" value="1"/>
</dbReference>
<dbReference type="PRINTS" id="PR00083">
    <property type="entry name" value="HOLDHDRGNASE"/>
</dbReference>
<comment type="similarity">
    <text evidence="1 5 10">Belongs to the histidinol dehydrogenase family.</text>
</comment>
<dbReference type="InterPro" id="IPR022695">
    <property type="entry name" value="Histidinol_DH_monofunct"/>
</dbReference>
<evidence type="ECO:0000256" key="11">
    <source>
        <dbReference type="SAM" id="MobiDB-lite"/>
    </source>
</evidence>
<dbReference type="CDD" id="cd06572">
    <property type="entry name" value="Histidinol_dh"/>
    <property type="match status" value="1"/>
</dbReference>
<evidence type="ECO:0000256" key="7">
    <source>
        <dbReference type="PIRSR" id="PIRSR000099-2"/>
    </source>
</evidence>
<dbReference type="GO" id="GO:0046872">
    <property type="term" value="F:metal ion binding"/>
    <property type="evidence" value="ECO:0007669"/>
    <property type="project" value="UniProtKB-KW"/>
</dbReference>
<gene>
    <name evidence="12" type="primary">hisD</name>
    <name evidence="12" type="ORF">JF888_15450</name>
</gene>
<feature type="binding site" evidence="8">
    <location>
        <position position="259"/>
    </location>
    <ligand>
        <name>substrate</name>
    </ligand>
</feature>
<keyword evidence="4 5" id="KW-0560">Oxidoreductase</keyword>
<evidence type="ECO:0000256" key="1">
    <source>
        <dbReference type="ARBA" id="ARBA00010178"/>
    </source>
</evidence>
<dbReference type="EC" id="1.1.1.23" evidence="12"/>
<sequence>MATPASGASLDVTWAKRPQPAAPEDRQAVEETVRAILDAIRSRGEEAVREYSRKLDGWDPAHFRVGREEIDRAYAAVGREGLAEIEFTRAQVQSFAEAQLATLRPLEVELTPGVTLGHDLVPVSSVGCYVPGGHYPLIASVHMQVTTAKVAGVSRVIVCAPPRGQDGIWPATLVAMDACGADEIYCLGGAQALAAMAFGTSEIALVDMITGPGNPFVAEAKRQLFGEVGIDLLAGPTEILIIADSTADPDVAACDLLGQAEHGPTSPAHLVTTSARLADSVLESLTTQLDQLPTREIAGQAWERMGAVAVVKSPEDLIRYSNEFAPEHLEVITEDPEWYHRRVVNYGSLFLGEETTVAYGDKAVGTNHTLPTGRAARYTGGLWVGKFIKVVTFQRLTREGSRTIAAHASRISTMEGMAAHAETCDLRTRRYSQL</sequence>
<dbReference type="PANTHER" id="PTHR21256">
    <property type="entry name" value="HISTIDINOL DEHYDROGENASE HDH"/>
    <property type="match status" value="1"/>
</dbReference>
<evidence type="ECO:0000256" key="3">
    <source>
        <dbReference type="ARBA" id="ARBA00022833"/>
    </source>
</evidence>
<dbReference type="NCBIfam" id="TIGR00069">
    <property type="entry name" value="hisD"/>
    <property type="match status" value="1"/>
</dbReference>
<dbReference type="Gene3D" id="1.20.5.1300">
    <property type="match status" value="1"/>
</dbReference>
<feature type="binding site" evidence="8">
    <location>
        <position position="420"/>
    </location>
    <ligand>
        <name>substrate</name>
    </ligand>
</feature>
<accession>A0A934N8A1</accession>
<evidence type="ECO:0000256" key="8">
    <source>
        <dbReference type="PIRSR" id="PIRSR000099-3"/>
    </source>
</evidence>
<comment type="cofactor">
    <cofactor evidence="9">
        <name>Zn(2+)</name>
        <dbReference type="ChEBI" id="CHEBI:29105"/>
    </cofactor>
    <text evidence="9">Binds 1 zinc ion per subunit.</text>
</comment>
<feature type="active site" description="Proton acceptor" evidence="6">
    <location>
        <position position="327"/>
    </location>
</feature>
<comment type="caution">
    <text evidence="12">The sequence shown here is derived from an EMBL/GenBank/DDBJ whole genome shotgun (WGS) entry which is preliminary data.</text>
</comment>
<feature type="binding site" evidence="7">
    <location>
        <position position="214"/>
    </location>
    <ligand>
        <name>NAD(+)</name>
        <dbReference type="ChEBI" id="CHEBI:57540"/>
    </ligand>
</feature>
<feature type="region of interest" description="Disordered" evidence="11">
    <location>
        <begin position="1"/>
        <end position="26"/>
    </location>
</feature>
<dbReference type="GO" id="GO:0051287">
    <property type="term" value="F:NAD binding"/>
    <property type="evidence" value="ECO:0007669"/>
    <property type="project" value="InterPro"/>
</dbReference>
<organism evidence="12 13">
    <name type="scientific">Candidatus Dormiibacter inghamiae</name>
    <dbReference type="NCBI Taxonomy" id="3127013"/>
    <lineage>
        <taxon>Bacteria</taxon>
        <taxon>Bacillati</taxon>
        <taxon>Candidatus Dormiibacterota</taxon>
        <taxon>Candidatus Dormibacteria</taxon>
        <taxon>Candidatus Dormibacterales</taxon>
        <taxon>Candidatus Dormibacteraceae</taxon>
        <taxon>Candidatus Dormiibacter</taxon>
    </lineage>
</organism>
<keyword evidence="7" id="KW-0520">NAD</keyword>
<dbReference type="AlphaFoldDB" id="A0A934N8A1"/>
<feature type="binding site" evidence="7">
    <location>
        <position position="191"/>
    </location>
    <ligand>
        <name>NAD(+)</name>
        <dbReference type="ChEBI" id="CHEBI:57540"/>
    </ligand>
</feature>
<evidence type="ECO:0000313" key="12">
    <source>
        <dbReference type="EMBL" id="MBJ7604550.1"/>
    </source>
</evidence>
<dbReference type="EMBL" id="JAEKNQ010000059">
    <property type="protein sequence ID" value="MBJ7604550.1"/>
    <property type="molecule type" value="Genomic_DNA"/>
</dbReference>